<feature type="repeat" description="TPR" evidence="3">
    <location>
        <begin position="340"/>
        <end position="373"/>
    </location>
</feature>
<dbReference type="Pfam" id="PF13432">
    <property type="entry name" value="TPR_16"/>
    <property type="match status" value="1"/>
</dbReference>
<dbReference type="EMBL" id="CP000828">
    <property type="protein sequence ID" value="ABW25112.1"/>
    <property type="molecule type" value="Genomic_DNA"/>
</dbReference>
<keyword evidence="6" id="KW-1185">Reference proteome</keyword>
<keyword evidence="4" id="KW-1133">Transmembrane helix</keyword>
<dbReference type="PANTHER" id="PTHR45586:SF1">
    <property type="entry name" value="LIPOPOLYSACCHARIDE ASSEMBLY PROTEIN B"/>
    <property type="match status" value="1"/>
</dbReference>
<dbReference type="Proteomes" id="UP000000268">
    <property type="component" value="Chromosome"/>
</dbReference>
<dbReference type="RefSeq" id="WP_012160734.1">
    <property type="nucleotide sequence ID" value="NC_009925.1"/>
</dbReference>
<dbReference type="KEGG" id="amr:AM1_0023"/>
<evidence type="ECO:0000313" key="5">
    <source>
        <dbReference type="EMBL" id="ABW25112.1"/>
    </source>
</evidence>
<keyword evidence="4" id="KW-0812">Transmembrane</keyword>
<keyword evidence="1" id="KW-0677">Repeat</keyword>
<evidence type="ECO:0000256" key="3">
    <source>
        <dbReference type="PROSITE-ProRule" id="PRU00339"/>
    </source>
</evidence>
<evidence type="ECO:0000313" key="6">
    <source>
        <dbReference type="Proteomes" id="UP000000268"/>
    </source>
</evidence>
<dbReference type="Gene3D" id="3.40.50.300">
    <property type="entry name" value="P-loop containing nucleotide triphosphate hydrolases"/>
    <property type="match status" value="1"/>
</dbReference>
<gene>
    <name evidence="5" type="ordered locus">AM1_0023</name>
</gene>
<dbReference type="InterPro" id="IPR027417">
    <property type="entry name" value="P-loop_NTPase"/>
</dbReference>
<dbReference type="InterPro" id="IPR019734">
    <property type="entry name" value="TPR_rpt"/>
</dbReference>
<evidence type="ECO:0000256" key="4">
    <source>
        <dbReference type="SAM" id="Phobius"/>
    </source>
</evidence>
<keyword evidence="4" id="KW-0472">Membrane</keyword>
<protein>
    <submittedName>
        <fullName evidence="5">TPR domain protein, putative</fullName>
    </submittedName>
</protein>
<dbReference type="eggNOG" id="COG1100">
    <property type="taxonomic scope" value="Bacteria"/>
</dbReference>
<dbReference type="SMART" id="SM00028">
    <property type="entry name" value="TPR"/>
    <property type="match status" value="3"/>
</dbReference>
<dbReference type="SUPFAM" id="SSF48452">
    <property type="entry name" value="TPR-like"/>
    <property type="match status" value="1"/>
</dbReference>
<dbReference type="Gene3D" id="1.25.40.10">
    <property type="entry name" value="Tetratricopeptide repeat domain"/>
    <property type="match status" value="1"/>
</dbReference>
<dbReference type="STRING" id="329726.AM1_0023"/>
<organism evidence="5 6">
    <name type="scientific">Acaryochloris marina (strain MBIC 11017)</name>
    <dbReference type="NCBI Taxonomy" id="329726"/>
    <lineage>
        <taxon>Bacteria</taxon>
        <taxon>Bacillati</taxon>
        <taxon>Cyanobacteriota</taxon>
        <taxon>Cyanophyceae</taxon>
        <taxon>Acaryochloridales</taxon>
        <taxon>Acaryochloridaceae</taxon>
        <taxon>Acaryochloris</taxon>
    </lineage>
</organism>
<dbReference type="InterPro" id="IPR051012">
    <property type="entry name" value="CellSynth/LPSAsmb/PSIAsmb"/>
</dbReference>
<dbReference type="PROSITE" id="PS50005">
    <property type="entry name" value="TPR"/>
    <property type="match status" value="1"/>
</dbReference>
<evidence type="ECO:0000256" key="1">
    <source>
        <dbReference type="ARBA" id="ARBA00022737"/>
    </source>
</evidence>
<keyword evidence="2 3" id="KW-0802">TPR repeat</keyword>
<sequence length="460" mass="50714">MNAPSKTKTQTFNLLSIGHRGVGKTVFLVGSYAEQKANSGSRKSSTWFDCQDTQVQHNLNTLLEYIAQTGQYPPATMKITNFNFAAKTQNLFGEKDLCQFRWWDIPGEICNNDNPNFQKMVMDSHGCCVFIDTYTLFNNSAYSQTLQGIVKQVETIASLARQSGLTYIFAIVLTKCDLLAENPQKLLKIEENIRPLMARLDANQIQYRRFYSTIPIVKNGKMSVLQAKGASAPLLWLATELSKIHRKGKPQSLASGFNRLLDNSAQPLSPSRARAGGTTANNKQLWGVAAIGSLLAIGVAVAIGFGTGLLGNSSTEQANSTPSEKVKQYEEILEKSPTDPEALLQLSRLYSDLTEFDKALPLMEKLVEQQPEKSDFLFELAGLYALNGNKQKEETVYDKILTIDPQSILALTSKATLRSEQGDNKAAKALYSKAEAAAPTDQLKQEIRKLADKAQSKPSP</sequence>
<feature type="transmembrane region" description="Helical" evidence="4">
    <location>
        <begin position="285"/>
        <end position="310"/>
    </location>
</feature>
<dbReference type="SUPFAM" id="SSF52540">
    <property type="entry name" value="P-loop containing nucleoside triphosphate hydrolases"/>
    <property type="match status" value="1"/>
</dbReference>
<dbReference type="HOGENOM" id="CLU_586232_0_0_3"/>
<dbReference type="eggNOG" id="COG0457">
    <property type="taxonomic scope" value="Bacteria"/>
</dbReference>
<dbReference type="OrthoDB" id="581260at2"/>
<accession>B0C500</accession>
<dbReference type="AlphaFoldDB" id="B0C500"/>
<dbReference type="PANTHER" id="PTHR45586">
    <property type="entry name" value="TPR REPEAT-CONTAINING PROTEIN PA4667"/>
    <property type="match status" value="1"/>
</dbReference>
<name>B0C500_ACAM1</name>
<evidence type="ECO:0000256" key="2">
    <source>
        <dbReference type="ARBA" id="ARBA00022803"/>
    </source>
</evidence>
<reference evidence="5 6" key="1">
    <citation type="journal article" date="2008" name="Proc. Natl. Acad. Sci. U.S.A.">
        <title>Niche adaptation and genome expansion in the chlorophyll d-producing cyanobacterium Acaryochloris marina.</title>
        <authorList>
            <person name="Swingley W.D."/>
            <person name="Chen M."/>
            <person name="Cheung P.C."/>
            <person name="Conrad A.L."/>
            <person name="Dejesa L.C."/>
            <person name="Hao J."/>
            <person name="Honchak B.M."/>
            <person name="Karbach L.E."/>
            <person name="Kurdoglu A."/>
            <person name="Lahiri S."/>
            <person name="Mastrian S.D."/>
            <person name="Miyashita H."/>
            <person name="Page L."/>
            <person name="Ramakrishna P."/>
            <person name="Satoh S."/>
            <person name="Sattley W.M."/>
            <person name="Shimada Y."/>
            <person name="Taylor H.L."/>
            <person name="Tomo T."/>
            <person name="Tsuchiya T."/>
            <person name="Wang Z.T."/>
            <person name="Raymond J."/>
            <person name="Mimuro M."/>
            <person name="Blankenship R.E."/>
            <person name="Touchman J.W."/>
        </authorList>
    </citation>
    <scope>NUCLEOTIDE SEQUENCE [LARGE SCALE GENOMIC DNA]</scope>
    <source>
        <strain evidence="6">MBIC 11017</strain>
    </source>
</reference>
<proteinExistence type="predicted"/>
<dbReference type="InterPro" id="IPR011990">
    <property type="entry name" value="TPR-like_helical_dom_sf"/>
</dbReference>